<dbReference type="EMBL" id="CP042913">
    <property type="protein sequence ID" value="QEG35914.1"/>
    <property type="molecule type" value="Genomic_DNA"/>
</dbReference>
<proteinExistence type="predicted"/>
<dbReference type="AlphaFoldDB" id="A0A5B9QA31"/>
<dbReference type="KEGG" id="bgok:Pr1d_32210"/>
<feature type="region of interest" description="Disordered" evidence="1">
    <location>
        <begin position="54"/>
        <end position="79"/>
    </location>
</feature>
<sequence>MTITTEEFDNFTDFGRTLLNSGKSPMSLDDLVIEWESYQNRDQINEAIREGIADADAGRHRPAEEAMKDLRQKHGLSTK</sequence>
<name>A0A5B9QA31_9BACT</name>
<keyword evidence="3" id="KW-1185">Reference proteome</keyword>
<evidence type="ECO:0000256" key="1">
    <source>
        <dbReference type="SAM" id="MobiDB-lite"/>
    </source>
</evidence>
<evidence type="ECO:0000313" key="3">
    <source>
        <dbReference type="Proteomes" id="UP000323917"/>
    </source>
</evidence>
<dbReference type="Proteomes" id="UP000323917">
    <property type="component" value="Chromosome"/>
</dbReference>
<dbReference type="RefSeq" id="WP_148074352.1">
    <property type="nucleotide sequence ID" value="NZ_CP042913.1"/>
</dbReference>
<dbReference type="OrthoDB" id="291071at2"/>
<accession>A0A5B9QA31</accession>
<gene>
    <name evidence="2" type="ORF">Pr1d_32210</name>
</gene>
<evidence type="ECO:0008006" key="4">
    <source>
        <dbReference type="Google" id="ProtNLM"/>
    </source>
</evidence>
<protein>
    <recommendedName>
        <fullName evidence="4">Addiction module component</fullName>
    </recommendedName>
</protein>
<reference evidence="2 3" key="1">
    <citation type="submission" date="2019-08" db="EMBL/GenBank/DDBJ databases">
        <title>Deep-cultivation of Planctomycetes and their phenomic and genomic characterization uncovers novel biology.</title>
        <authorList>
            <person name="Wiegand S."/>
            <person name="Jogler M."/>
            <person name="Boedeker C."/>
            <person name="Pinto D."/>
            <person name="Vollmers J."/>
            <person name="Rivas-Marin E."/>
            <person name="Kohn T."/>
            <person name="Peeters S.H."/>
            <person name="Heuer A."/>
            <person name="Rast P."/>
            <person name="Oberbeckmann S."/>
            <person name="Bunk B."/>
            <person name="Jeske O."/>
            <person name="Meyerdierks A."/>
            <person name="Storesund J.E."/>
            <person name="Kallscheuer N."/>
            <person name="Luecker S."/>
            <person name="Lage O.M."/>
            <person name="Pohl T."/>
            <person name="Merkel B.J."/>
            <person name="Hornburger P."/>
            <person name="Mueller R.-W."/>
            <person name="Bruemmer F."/>
            <person name="Labrenz M."/>
            <person name="Spormann A.M."/>
            <person name="Op den Camp H."/>
            <person name="Overmann J."/>
            <person name="Amann R."/>
            <person name="Jetten M.S.M."/>
            <person name="Mascher T."/>
            <person name="Medema M.H."/>
            <person name="Devos D.P."/>
            <person name="Kaster A.-K."/>
            <person name="Ovreas L."/>
            <person name="Rohde M."/>
            <person name="Galperin M.Y."/>
            <person name="Jogler C."/>
        </authorList>
    </citation>
    <scope>NUCLEOTIDE SEQUENCE [LARGE SCALE GENOMIC DNA]</scope>
    <source>
        <strain evidence="2 3">Pr1d</strain>
    </source>
</reference>
<organism evidence="2 3">
    <name type="scientific">Bythopirellula goksoeyrii</name>
    <dbReference type="NCBI Taxonomy" id="1400387"/>
    <lineage>
        <taxon>Bacteria</taxon>
        <taxon>Pseudomonadati</taxon>
        <taxon>Planctomycetota</taxon>
        <taxon>Planctomycetia</taxon>
        <taxon>Pirellulales</taxon>
        <taxon>Lacipirellulaceae</taxon>
        <taxon>Bythopirellula</taxon>
    </lineage>
</organism>
<feature type="compositionally biased region" description="Basic and acidic residues" evidence="1">
    <location>
        <begin position="54"/>
        <end position="72"/>
    </location>
</feature>
<evidence type="ECO:0000313" key="2">
    <source>
        <dbReference type="EMBL" id="QEG35914.1"/>
    </source>
</evidence>